<name>A0A6F8ZKU9_9CAUD</name>
<dbReference type="Proteomes" id="UP000501273">
    <property type="component" value="Chromosome"/>
</dbReference>
<evidence type="ECO:0000256" key="1">
    <source>
        <dbReference type="SAM" id="MobiDB-lite"/>
    </source>
</evidence>
<reference evidence="2 3" key="1">
    <citation type="submission" date="2020-03" db="EMBL/GenBank/DDBJ databases">
        <authorList>
            <person name="Ansaldi M."/>
            <person name="Clavijo F."/>
        </authorList>
    </citation>
    <scope>NUCLEOTIDE SEQUENCE [LARGE SCALE GENOMIC DNA]</scope>
</reference>
<evidence type="ECO:0000313" key="3">
    <source>
        <dbReference type="Proteomes" id="UP000501273"/>
    </source>
</evidence>
<organism evidence="2 3">
    <name type="scientific">Xylella phage Cota</name>
    <dbReference type="NCBI Taxonomy" id="2699877"/>
    <lineage>
        <taxon>Viruses</taxon>
        <taxon>Duplodnaviria</taxon>
        <taxon>Heunggongvirae</taxon>
        <taxon>Uroviricota</taxon>
        <taxon>Caudoviricetes</taxon>
        <taxon>Autographivirales</taxon>
        <taxon>Autonotataviridae</taxon>
        <taxon>Cotavirus</taxon>
        <taxon>Cotavirus cota</taxon>
    </lineage>
</organism>
<accession>A0A6F8ZKU9</accession>
<keyword evidence="3" id="KW-1185">Reference proteome</keyword>
<proteinExistence type="predicted"/>
<sequence length="376" mass="42248">MSGQRYVPVKLIAGKEYVLRNGRHVTVRENPHWQCRVNYPFAVIQGPDFVVYYDEEGNTGGGTAHEHDIMRPVYKDGEVYLDRNGKRRVIDLDDNSSTYPLEDDERDESWTRDGRVSHCATSDRENDLMDYEQPKRRALDVLLGQPIFKFPSKPIFPPPIFNPIGNIPIPPPEPADPWVGKRVYFREDGREGYGVVHKRMSGGSDYYTIKVDEPCDWGHSGDGDLGQRGWAVHKGNLTLAELQGKRADLVIVDEVFAVPELAPVEASPSLVGLRVEVNLDCATTARGVVKFEDTDGYVAVEIDADVQWQGLHSCNGHCNDERGWWTLRDSLRAVSEAETPVEAERSEAETPVEAERSEALTEVDVERGRDTSRGRA</sequence>
<feature type="compositionally biased region" description="Basic and acidic residues" evidence="1">
    <location>
        <begin position="342"/>
        <end position="376"/>
    </location>
</feature>
<protein>
    <submittedName>
        <fullName evidence="2">Uncharacterized protein</fullName>
    </submittedName>
</protein>
<evidence type="ECO:0000313" key="2">
    <source>
        <dbReference type="EMBL" id="CAB1282918.1"/>
    </source>
</evidence>
<feature type="region of interest" description="Disordered" evidence="1">
    <location>
        <begin position="336"/>
        <end position="376"/>
    </location>
</feature>
<dbReference type="EMBL" id="LR778216">
    <property type="protein sequence ID" value="CAB1282918.1"/>
    <property type="molecule type" value="Genomic_DNA"/>
</dbReference>